<dbReference type="Pfam" id="PF23598">
    <property type="entry name" value="LRR_14"/>
    <property type="match status" value="1"/>
</dbReference>
<accession>A0ABD2Y600</accession>
<keyword evidence="4" id="KW-1185">Reference proteome</keyword>
<feature type="domain" description="Disease resistance R13L4/SHOC-2-like LRR" evidence="2">
    <location>
        <begin position="15"/>
        <end position="219"/>
    </location>
</feature>
<evidence type="ECO:0000313" key="3">
    <source>
        <dbReference type="EMBL" id="KAL3502947.1"/>
    </source>
</evidence>
<evidence type="ECO:0000256" key="1">
    <source>
        <dbReference type="ARBA" id="ARBA00022737"/>
    </source>
</evidence>
<dbReference type="AlphaFoldDB" id="A0ABD2Y600"/>
<organism evidence="3 4">
    <name type="scientific">Cinchona calisaya</name>
    <dbReference type="NCBI Taxonomy" id="153742"/>
    <lineage>
        <taxon>Eukaryota</taxon>
        <taxon>Viridiplantae</taxon>
        <taxon>Streptophyta</taxon>
        <taxon>Embryophyta</taxon>
        <taxon>Tracheophyta</taxon>
        <taxon>Spermatophyta</taxon>
        <taxon>Magnoliopsida</taxon>
        <taxon>eudicotyledons</taxon>
        <taxon>Gunneridae</taxon>
        <taxon>Pentapetalae</taxon>
        <taxon>asterids</taxon>
        <taxon>lamiids</taxon>
        <taxon>Gentianales</taxon>
        <taxon>Rubiaceae</taxon>
        <taxon>Cinchonoideae</taxon>
        <taxon>Cinchoneae</taxon>
        <taxon>Cinchona</taxon>
    </lineage>
</organism>
<dbReference type="Gene3D" id="3.80.10.10">
    <property type="entry name" value="Ribonuclease Inhibitor"/>
    <property type="match status" value="1"/>
</dbReference>
<sequence length="257" mass="29949">MDQVVWFNLSFFIRTLKLVRVLDLSQIHLGCEIELLVQLRYLAVQGMMKTIPSSIVNLSNLETFVLHFSGWVVLPDNIWNLKKLRHLEMKGNYPVGFCLPNDNLDNYAELCNLDTFSTAILSWENWEKILRKFPNIRELKGKLLEYGVSAGESNKVLVLYHLSRLESLNVYSYEERYAMQYQIEFFPLNLRKLTLSGFKLPWCKISAIGCLPNLEVLKLLKGAFEGEVWNMEEAGQFLKVRFLKLASFRLVRWTASE</sequence>
<dbReference type="PANTHER" id="PTHR15140">
    <property type="entry name" value="TUBULIN-SPECIFIC CHAPERONE E"/>
    <property type="match status" value="1"/>
</dbReference>
<name>A0ABD2Y600_9GENT</name>
<dbReference type="EMBL" id="JBJUIK010000015">
    <property type="protein sequence ID" value="KAL3502947.1"/>
    <property type="molecule type" value="Genomic_DNA"/>
</dbReference>
<evidence type="ECO:0000313" key="4">
    <source>
        <dbReference type="Proteomes" id="UP001630127"/>
    </source>
</evidence>
<dbReference type="SUPFAM" id="SSF52047">
    <property type="entry name" value="RNI-like"/>
    <property type="match status" value="1"/>
</dbReference>
<keyword evidence="1" id="KW-0677">Repeat</keyword>
<protein>
    <recommendedName>
        <fullName evidence="2">Disease resistance R13L4/SHOC-2-like LRR domain-containing protein</fullName>
    </recommendedName>
</protein>
<dbReference type="InterPro" id="IPR055414">
    <property type="entry name" value="LRR_R13L4/SHOC2-like"/>
</dbReference>
<proteinExistence type="predicted"/>
<dbReference type="Proteomes" id="UP001630127">
    <property type="component" value="Unassembled WGS sequence"/>
</dbReference>
<gene>
    <name evidence="3" type="ORF">ACH5RR_037396</name>
</gene>
<reference evidence="3 4" key="1">
    <citation type="submission" date="2024-11" db="EMBL/GenBank/DDBJ databases">
        <title>A near-complete genome assembly of Cinchona calisaya.</title>
        <authorList>
            <person name="Lian D.C."/>
            <person name="Zhao X.W."/>
            <person name="Wei L."/>
        </authorList>
    </citation>
    <scope>NUCLEOTIDE SEQUENCE [LARGE SCALE GENOMIC DNA]</scope>
    <source>
        <tissue evidence="3">Nenye</tissue>
    </source>
</reference>
<dbReference type="InterPro" id="IPR032675">
    <property type="entry name" value="LRR_dom_sf"/>
</dbReference>
<evidence type="ECO:0000259" key="2">
    <source>
        <dbReference type="Pfam" id="PF23598"/>
    </source>
</evidence>
<dbReference type="PANTHER" id="PTHR15140:SF39">
    <property type="entry name" value="LATE BLIGHT RESISTANCE PROTEIN HOMOLOG R1B-14"/>
    <property type="match status" value="1"/>
</dbReference>
<comment type="caution">
    <text evidence="3">The sequence shown here is derived from an EMBL/GenBank/DDBJ whole genome shotgun (WGS) entry which is preliminary data.</text>
</comment>